<feature type="domain" description="Tyr recombinase" evidence="2">
    <location>
        <begin position="30"/>
        <end position="168"/>
    </location>
</feature>
<evidence type="ECO:0000259" key="2">
    <source>
        <dbReference type="PROSITE" id="PS51898"/>
    </source>
</evidence>
<keyword evidence="1" id="KW-0233">DNA recombination</keyword>
<dbReference type="InterPro" id="IPR002104">
    <property type="entry name" value="Integrase_catalytic"/>
</dbReference>
<accession>A0ABQ4L0N3</accession>
<evidence type="ECO:0000256" key="1">
    <source>
        <dbReference type="ARBA" id="ARBA00023172"/>
    </source>
</evidence>
<reference evidence="3 4" key="1">
    <citation type="submission" date="2021-03" db="EMBL/GenBank/DDBJ databases">
        <title>Antimicrobial resistance genes in bacteria isolated from Japanese honey, and their potential for conferring macrolide and lincosamide resistance in the American foulbrood pathogen Paenibacillus larvae.</title>
        <authorList>
            <person name="Okamoto M."/>
            <person name="Kumagai M."/>
            <person name="Kanamori H."/>
            <person name="Takamatsu D."/>
        </authorList>
    </citation>
    <scope>NUCLEOTIDE SEQUENCE [LARGE SCALE GENOMIC DNA]</scope>
    <source>
        <strain evidence="3 4">J6TS1</strain>
    </source>
</reference>
<dbReference type="InterPro" id="IPR011010">
    <property type="entry name" value="DNA_brk_join_enz"/>
</dbReference>
<dbReference type="Proteomes" id="UP000680670">
    <property type="component" value="Unassembled WGS sequence"/>
</dbReference>
<comment type="caution">
    <text evidence="3">The sequence shown here is derived from an EMBL/GenBank/DDBJ whole genome shotgun (WGS) entry which is preliminary data.</text>
</comment>
<dbReference type="InterPro" id="IPR013762">
    <property type="entry name" value="Integrase-like_cat_sf"/>
</dbReference>
<dbReference type="Gene3D" id="1.10.443.10">
    <property type="entry name" value="Intergrase catalytic core"/>
    <property type="match status" value="1"/>
</dbReference>
<evidence type="ECO:0000313" key="4">
    <source>
        <dbReference type="Proteomes" id="UP000680670"/>
    </source>
</evidence>
<keyword evidence="4" id="KW-1185">Reference proteome</keyword>
<organism evidence="3 4">
    <name type="scientific">Siminovitchia terrae</name>
    <name type="common">Bacillus terrae</name>
    <dbReference type="NCBI Taxonomy" id="1914933"/>
    <lineage>
        <taxon>Bacteria</taxon>
        <taxon>Bacillati</taxon>
        <taxon>Bacillota</taxon>
        <taxon>Bacilli</taxon>
        <taxon>Bacillales</taxon>
        <taxon>Bacillaceae</taxon>
        <taxon>Siminovitchia</taxon>
    </lineage>
</organism>
<dbReference type="Pfam" id="PF00589">
    <property type="entry name" value="Phage_integrase"/>
    <property type="match status" value="1"/>
</dbReference>
<dbReference type="SUPFAM" id="SSF56349">
    <property type="entry name" value="DNA breaking-rejoining enzymes"/>
    <property type="match status" value="1"/>
</dbReference>
<protein>
    <recommendedName>
        <fullName evidence="2">Tyr recombinase domain-containing protein</fullName>
    </recommendedName>
</protein>
<sequence length="168" mass="19746">MNNIFNFAQKLTLIKETPVKSVDKPKVEYKESEVYTLEEASILLKCLELESDVPHWQIIIKLAITTGMRRSELFGLEFKHIDYDNGIVHFKQALTYTKEKGYQVHEIRKGNRTFNQRDIVLSKSLITPIKNLNTFVKKKEWLLKNCGWMESTISFWQTVQGNLLTRKH</sequence>
<dbReference type="EMBL" id="BORJ01000011">
    <property type="protein sequence ID" value="GIN97840.1"/>
    <property type="molecule type" value="Genomic_DNA"/>
</dbReference>
<name>A0ABQ4L0N3_SIMTE</name>
<gene>
    <name evidence="3" type="ORF">J6TS1_37100</name>
</gene>
<proteinExistence type="predicted"/>
<evidence type="ECO:0000313" key="3">
    <source>
        <dbReference type="EMBL" id="GIN97840.1"/>
    </source>
</evidence>
<dbReference type="PROSITE" id="PS51898">
    <property type="entry name" value="TYR_RECOMBINASE"/>
    <property type="match status" value="1"/>
</dbReference>